<dbReference type="SMART" id="SM00064">
    <property type="entry name" value="FYVE"/>
    <property type="match status" value="1"/>
</dbReference>
<dbReference type="SUPFAM" id="SSF57903">
    <property type="entry name" value="FYVE/PHD zinc finger"/>
    <property type="match status" value="1"/>
</dbReference>
<evidence type="ECO:0000256" key="1">
    <source>
        <dbReference type="ARBA" id="ARBA00022723"/>
    </source>
</evidence>
<dbReference type="CDD" id="cd00065">
    <property type="entry name" value="FYVE_like_SF"/>
    <property type="match status" value="1"/>
</dbReference>
<feature type="compositionally biased region" description="Low complexity" evidence="5">
    <location>
        <begin position="172"/>
        <end position="181"/>
    </location>
</feature>
<feature type="compositionally biased region" description="Low complexity" evidence="5">
    <location>
        <begin position="327"/>
        <end position="337"/>
    </location>
</feature>
<proteinExistence type="predicted"/>
<evidence type="ECO:0000313" key="7">
    <source>
        <dbReference type="EMBL" id="KAK5577138.1"/>
    </source>
</evidence>
<feature type="region of interest" description="Disordered" evidence="5">
    <location>
        <begin position="488"/>
        <end position="507"/>
    </location>
</feature>
<dbReference type="InterPro" id="IPR052113">
    <property type="entry name" value="FYVE-type_Zinc_Finger"/>
</dbReference>
<dbReference type="EMBL" id="JAVFKY010000004">
    <property type="protein sequence ID" value="KAK5577138.1"/>
    <property type="molecule type" value="Genomic_DNA"/>
</dbReference>
<evidence type="ECO:0000256" key="5">
    <source>
        <dbReference type="SAM" id="MobiDB-lite"/>
    </source>
</evidence>
<feature type="compositionally biased region" description="Polar residues" evidence="5">
    <location>
        <begin position="408"/>
        <end position="450"/>
    </location>
</feature>
<keyword evidence="2 4" id="KW-0863">Zinc-finger</keyword>
<feature type="region of interest" description="Disordered" evidence="5">
    <location>
        <begin position="166"/>
        <end position="224"/>
    </location>
</feature>
<dbReference type="InterPro" id="IPR000306">
    <property type="entry name" value="Znf_FYVE"/>
</dbReference>
<evidence type="ECO:0000313" key="8">
    <source>
        <dbReference type="Proteomes" id="UP001344447"/>
    </source>
</evidence>
<dbReference type="AlphaFoldDB" id="A0AAN7TWU9"/>
<sequence>MFCNDGFTIINRRHHCRNCGKVVCGSCSPHKRLITHIKKNKPVRVCLFCYDYIGLNEKDSSQMIQPSSSPSSSLHINGAHRSHLDILNSIIGERKRTLSFGSFSDGSSHFESNSTQPYNLTLNNSSNGGSSSSGSNININSNYNNIPNSSAGLSNKEHYSTFRKLKNKISKDSSSSSSSISVAKEKERDFSRSQSDLSLAGGNGGATPTTNNGRPPLIVRGGIPLPTTLSHGNLRPMLPINSVVLKPSNASSSSNSDQPKFQSPEFPQSKLSKLSPQSSSNNLNLITKPNKPPLSTPTPTTPPPHHPLPPTPPQHPLPLTPQPHQPPQHSLPSIPQSNTQTQHPLITQNKKTTRSASQPPLPDQISSSSLQVSPPNTTPLGKSAPILPPSRRIPPPPPPPNQPRNSLENNSSPTSTEQQPLVNSHTESINTSVSTANSKPLTQPRSIPSPTIQSINQLRTTNSNSIINDIGNQLQELEINTPTKLVGTTIPQKPAAPFRKRSSTTSPEVNAIIQQQPNLITKSSQKQPNVNNIQNNNNNEIPSIIKQPTAPIIKKRPLPQIPNQS</sequence>
<comment type="caution">
    <text evidence="7">The sequence shown here is derived from an EMBL/GenBank/DDBJ whole genome shotgun (WGS) entry which is preliminary data.</text>
</comment>
<protein>
    <recommendedName>
        <fullName evidence="6">FYVE-type domain-containing protein</fullName>
    </recommendedName>
</protein>
<keyword evidence="1" id="KW-0479">Metal-binding</keyword>
<reference evidence="7 8" key="1">
    <citation type="submission" date="2023-11" db="EMBL/GenBank/DDBJ databases">
        <title>Dfirmibasis_genome.</title>
        <authorList>
            <person name="Edelbroek B."/>
            <person name="Kjellin J."/>
            <person name="Jerlstrom-Hultqvist J."/>
            <person name="Soderbom F."/>
        </authorList>
    </citation>
    <scope>NUCLEOTIDE SEQUENCE [LARGE SCALE GENOMIC DNA]</scope>
    <source>
        <strain evidence="7 8">TNS-C-14</strain>
    </source>
</reference>
<dbReference type="Gene3D" id="3.30.40.10">
    <property type="entry name" value="Zinc/RING finger domain, C3HC4 (zinc finger)"/>
    <property type="match status" value="1"/>
</dbReference>
<feature type="region of interest" description="Disordered" evidence="5">
    <location>
        <begin position="112"/>
        <end position="133"/>
    </location>
</feature>
<feature type="compositionally biased region" description="Low complexity" evidence="5">
    <location>
        <begin position="206"/>
        <end position="216"/>
    </location>
</feature>
<dbReference type="Proteomes" id="UP001344447">
    <property type="component" value="Unassembled WGS sequence"/>
</dbReference>
<evidence type="ECO:0000256" key="3">
    <source>
        <dbReference type="ARBA" id="ARBA00022833"/>
    </source>
</evidence>
<dbReference type="Pfam" id="PF01363">
    <property type="entry name" value="FYVE"/>
    <property type="match status" value="1"/>
</dbReference>
<evidence type="ECO:0000259" key="6">
    <source>
        <dbReference type="PROSITE" id="PS50178"/>
    </source>
</evidence>
<dbReference type="GO" id="GO:0008270">
    <property type="term" value="F:zinc ion binding"/>
    <property type="evidence" value="ECO:0007669"/>
    <property type="project" value="UniProtKB-KW"/>
</dbReference>
<keyword evidence="3" id="KW-0862">Zinc</keyword>
<feature type="compositionally biased region" description="Low complexity" evidence="5">
    <location>
        <begin position="123"/>
        <end position="133"/>
    </location>
</feature>
<organism evidence="7 8">
    <name type="scientific">Dictyostelium firmibasis</name>
    <dbReference type="NCBI Taxonomy" id="79012"/>
    <lineage>
        <taxon>Eukaryota</taxon>
        <taxon>Amoebozoa</taxon>
        <taxon>Evosea</taxon>
        <taxon>Eumycetozoa</taxon>
        <taxon>Dictyostelia</taxon>
        <taxon>Dictyosteliales</taxon>
        <taxon>Dictyosteliaceae</taxon>
        <taxon>Dictyostelium</taxon>
    </lineage>
</organism>
<feature type="region of interest" description="Disordered" evidence="5">
    <location>
        <begin position="248"/>
        <end position="450"/>
    </location>
</feature>
<dbReference type="InterPro" id="IPR011011">
    <property type="entry name" value="Znf_FYVE_PHD"/>
</dbReference>
<feature type="compositionally biased region" description="Polar residues" evidence="5">
    <location>
        <begin position="338"/>
        <end position="380"/>
    </location>
</feature>
<evidence type="ECO:0000256" key="2">
    <source>
        <dbReference type="ARBA" id="ARBA00022771"/>
    </source>
</evidence>
<dbReference type="PROSITE" id="PS50178">
    <property type="entry name" value="ZF_FYVE"/>
    <property type="match status" value="1"/>
</dbReference>
<feature type="region of interest" description="Disordered" evidence="5">
    <location>
        <begin position="524"/>
        <end position="565"/>
    </location>
</feature>
<feature type="compositionally biased region" description="Low complexity" evidence="5">
    <location>
        <begin position="267"/>
        <end position="285"/>
    </location>
</feature>
<dbReference type="PANTHER" id="PTHR39490">
    <property type="entry name" value="ARRESTIN DOMAIN-CONTAINING PROTEIN D"/>
    <property type="match status" value="1"/>
</dbReference>
<name>A0AAN7TWU9_9MYCE</name>
<feature type="domain" description="FYVE-type" evidence="6">
    <location>
        <begin position="1"/>
        <end position="54"/>
    </location>
</feature>
<feature type="compositionally biased region" description="Pro residues" evidence="5">
    <location>
        <begin position="290"/>
        <end position="326"/>
    </location>
</feature>
<dbReference type="InterPro" id="IPR013083">
    <property type="entry name" value="Znf_RING/FYVE/PHD"/>
</dbReference>
<feature type="compositionally biased region" description="Pro residues" evidence="5">
    <location>
        <begin position="386"/>
        <end position="402"/>
    </location>
</feature>
<dbReference type="InterPro" id="IPR017455">
    <property type="entry name" value="Znf_FYVE-rel"/>
</dbReference>
<accession>A0AAN7TWU9</accession>
<gene>
    <name evidence="7" type="ORF">RB653_002076</name>
</gene>
<dbReference type="PANTHER" id="PTHR39490:SF8">
    <property type="entry name" value="ZINC FINGER FYVE DOMAIN-CONTAINING PROTEIN 21"/>
    <property type="match status" value="1"/>
</dbReference>
<evidence type="ECO:0000256" key="4">
    <source>
        <dbReference type="PROSITE-ProRule" id="PRU00091"/>
    </source>
</evidence>
<keyword evidence="8" id="KW-1185">Reference proteome</keyword>
<feature type="compositionally biased region" description="Low complexity" evidence="5">
    <location>
        <begin position="529"/>
        <end position="545"/>
    </location>
</feature>